<name>A0AB33K1G7_9ACTN</name>
<evidence type="ECO:0000313" key="3">
    <source>
        <dbReference type="EMBL" id="BFP47474.1"/>
    </source>
</evidence>
<organism evidence="3">
    <name type="scientific">Kitasatospora sp. CMC57</name>
    <dbReference type="NCBI Taxonomy" id="3231513"/>
    <lineage>
        <taxon>Bacteria</taxon>
        <taxon>Bacillati</taxon>
        <taxon>Actinomycetota</taxon>
        <taxon>Actinomycetes</taxon>
        <taxon>Kitasatosporales</taxon>
        <taxon>Streptomycetaceae</taxon>
        <taxon>Kitasatospora</taxon>
    </lineage>
</organism>
<dbReference type="AlphaFoldDB" id="A0AB33K1G7"/>
<gene>
    <name evidence="3" type="ORF">KCMC57_38420</name>
</gene>
<evidence type="ECO:0000256" key="1">
    <source>
        <dbReference type="SAM" id="MobiDB-lite"/>
    </source>
</evidence>
<protein>
    <recommendedName>
        <fullName evidence="4">Lipoprotein</fullName>
    </recommendedName>
</protein>
<dbReference type="EMBL" id="AP035881">
    <property type="protein sequence ID" value="BFP47474.1"/>
    <property type="molecule type" value="Genomic_DNA"/>
</dbReference>
<dbReference type="PROSITE" id="PS51257">
    <property type="entry name" value="PROKAR_LIPOPROTEIN"/>
    <property type="match status" value="1"/>
</dbReference>
<keyword evidence="2" id="KW-0732">Signal</keyword>
<dbReference type="Gene3D" id="2.50.20.20">
    <property type="match status" value="1"/>
</dbReference>
<feature type="region of interest" description="Disordered" evidence="1">
    <location>
        <begin position="24"/>
        <end position="73"/>
    </location>
</feature>
<feature type="chain" id="PRO_5044284121" description="Lipoprotein" evidence="2">
    <location>
        <begin position="22"/>
        <end position="310"/>
    </location>
</feature>
<feature type="signal peptide" evidence="2">
    <location>
        <begin position="1"/>
        <end position="21"/>
    </location>
</feature>
<reference evidence="3" key="1">
    <citation type="submission" date="2024-07" db="EMBL/GenBank/DDBJ databases">
        <title>Complete genome sequences of cellulolytic bacteria, Kitasatospora sp. CMC57 and Streptomyces sp. CMC78, isolated from Japanese agricultural soil.</title>
        <authorList>
            <person name="Hashimoto T."/>
            <person name="Ito M."/>
            <person name="Iwamoto M."/>
            <person name="Fukahori D."/>
            <person name="Shoda T."/>
            <person name="Sakoda M."/>
            <person name="Morohoshi T."/>
            <person name="Mitsuboshi M."/>
            <person name="Nishizawa T."/>
        </authorList>
    </citation>
    <scope>NUCLEOTIDE SEQUENCE</scope>
    <source>
        <strain evidence="3">CMC57</strain>
    </source>
</reference>
<proteinExistence type="predicted"/>
<accession>A0AB33K1G7</accession>
<sequence>MRDLRTIAVTALLLGGLTACGASGSKADEAAKPPVSATPSAGAGATASGTATPEPGASSAAATPGAAQAPAPTGAPKDVLLAAAAVMAKAGSADLVVSTGGADTGSGALRWGQPAAADLTFKVDGQDAKLRSASGVSYVGASADTSALAGGRHWMKVDAAAPANGAGLSAGGEDARTLAVLMKALDPAVPLAVGAASPGLAKVGVEQVNGAEAVHFRTTGAAQALVGAMTGLTEDQKNQALAELGKGGGALDLWINGRNELVQLRTADLTPTRAGEMTVRYIDLGKAPEVAVPPATDVFEVADLLKGFGG</sequence>
<evidence type="ECO:0000256" key="2">
    <source>
        <dbReference type="SAM" id="SignalP"/>
    </source>
</evidence>
<evidence type="ECO:0008006" key="4">
    <source>
        <dbReference type="Google" id="ProtNLM"/>
    </source>
</evidence>
<feature type="compositionally biased region" description="Low complexity" evidence="1">
    <location>
        <begin position="37"/>
        <end position="73"/>
    </location>
</feature>
<dbReference type="RefSeq" id="WP_407989825.1">
    <property type="nucleotide sequence ID" value="NZ_AP035881.2"/>
</dbReference>